<reference evidence="1 2" key="1">
    <citation type="journal article" date="2013" name="Curr. Biol.">
        <title>The Genome of the Foraminiferan Reticulomyxa filosa.</title>
        <authorList>
            <person name="Glockner G."/>
            <person name="Hulsmann N."/>
            <person name="Schleicher M."/>
            <person name="Noegel A.A."/>
            <person name="Eichinger L."/>
            <person name="Gallinger C."/>
            <person name="Pawlowski J."/>
            <person name="Sierra R."/>
            <person name="Euteneuer U."/>
            <person name="Pillet L."/>
            <person name="Moustafa A."/>
            <person name="Platzer M."/>
            <person name="Groth M."/>
            <person name="Szafranski K."/>
            <person name="Schliwa M."/>
        </authorList>
    </citation>
    <scope>NUCLEOTIDE SEQUENCE [LARGE SCALE GENOMIC DNA]</scope>
</reference>
<dbReference type="EMBL" id="ASPP01001013">
    <property type="protein sequence ID" value="ETO36096.1"/>
    <property type="molecule type" value="Genomic_DNA"/>
</dbReference>
<evidence type="ECO:0000313" key="2">
    <source>
        <dbReference type="Proteomes" id="UP000023152"/>
    </source>
</evidence>
<gene>
    <name evidence="1" type="ORF">RFI_00966</name>
</gene>
<comment type="caution">
    <text evidence="1">The sequence shown here is derived from an EMBL/GenBank/DDBJ whole genome shotgun (WGS) entry which is preliminary data.</text>
</comment>
<sequence>MASKSSKLLLHACYGNSFSRRTPFFFFSYKWLPSRVLKFVNVPVIHYLSFKSSLPELWLFIFGFFKKKIAKKKLNTDKKVPFNKKFFCTTKKKKIEGKEQMAAKIEVVSKFEQHRFSQKSVPLNDFSKAVQYKVNNETVSGLVDHVAHHHTFADELSNIAELDECISQADNYIHNLFCDTFFFFF</sequence>
<organism evidence="1 2">
    <name type="scientific">Reticulomyxa filosa</name>
    <dbReference type="NCBI Taxonomy" id="46433"/>
    <lineage>
        <taxon>Eukaryota</taxon>
        <taxon>Sar</taxon>
        <taxon>Rhizaria</taxon>
        <taxon>Retaria</taxon>
        <taxon>Foraminifera</taxon>
        <taxon>Monothalamids</taxon>
        <taxon>Reticulomyxidae</taxon>
        <taxon>Reticulomyxa</taxon>
    </lineage>
</organism>
<dbReference type="Proteomes" id="UP000023152">
    <property type="component" value="Unassembled WGS sequence"/>
</dbReference>
<dbReference type="AlphaFoldDB" id="X6PD01"/>
<evidence type="ECO:0000313" key="1">
    <source>
        <dbReference type="EMBL" id="ETO36096.1"/>
    </source>
</evidence>
<proteinExistence type="predicted"/>
<keyword evidence="2" id="KW-1185">Reference proteome</keyword>
<protein>
    <submittedName>
        <fullName evidence="1">Uncharacterized protein</fullName>
    </submittedName>
</protein>
<name>X6PD01_RETFI</name>
<accession>X6PD01</accession>